<dbReference type="AlphaFoldDB" id="A0AAD5H7S3"/>
<keyword evidence="6" id="KW-0406">Ion transport</keyword>
<evidence type="ECO:0000256" key="1">
    <source>
        <dbReference type="ARBA" id="ARBA00006921"/>
    </source>
</evidence>
<dbReference type="PANTHER" id="PTHR12483:SF115">
    <property type="entry name" value="COPPER TRANSPORT PROTEIN"/>
    <property type="match status" value="1"/>
</dbReference>
<keyword evidence="6" id="KW-0186">Copper</keyword>
<feature type="transmembrane region" description="Helical" evidence="6">
    <location>
        <begin position="248"/>
        <end position="268"/>
    </location>
</feature>
<keyword evidence="4 6" id="KW-1133">Transmembrane helix</keyword>
<evidence type="ECO:0000313" key="9">
    <source>
        <dbReference type="Proteomes" id="UP001205105"/>
    </source>
</evidence>
<dbReference type="GO" id="GO:0016020">
    <property type="term" value="C:membrane"/>
    <property type="evidence" value="ECO:0007669"/>
    <property type="project" value="UniProtKB-SubCell"/>
</dbReference>
<comment type="subcellular location">
    <subcellularLocation>
        <location evidence="6">Membrane</location>
        <topology evidence="6">Multi-pass membrane protein</topology>
    </subcellularLocation>
</comment>
<name>A0AAD5H7S3_9CHLO</name>
<proteinExistence type="inferred from homology"/>
<keyword evidence="6" id="KW-0813">Transport</keyword>
<keyword evidence="5 6" id="KW-0472">Membrane</keyword>
<gene>
    <name evidence="8" type="ORF">COHA_002772</name>
</gene>
<feature type="compositionally biased region" description="Low complexity" evidence="7">
    <location>
        <begin position="153"/>
        <end position="168"/>
    </location>
</feature>
<comment type="caution">
    <text evidence="8">The sequence shown here is derived from an EMBL/GenBank/DDBJ whole genome shotgun (WGS) entry which is preliminary data.</text>
</comment>
<evidence type="ECO:0000256" key="5">
    <source>
        <dbReference type="ARBA" id="ARBA00023136"/>
    </source>
</evidence>
<keyword evidence="2 6" id="KW-0812">Transmembrane</keyword>
<feature type="compositionally biased region" description="Low complexity" evidence="7">
    <location>
        <begin position="180"/>
        <end position="217"/>
    </location>
</feature>
<feature type="transmembrane region" description="Helical" evidence="6">
    <location>
        <begin position="370"/>
        <end position="388"/>
    </location>
</feature>
<accession>A0AAD5H7S3</accession>
<keyword evidence="3 6" id="KW-0187">Copper transport</keyword>
<evidence type="ECO:0000256" key="7">
    <source>
        <dbReference type="SAM" id="MobiDB-lite"/>
    </source>
</evidence>
<evidence type="ECO:0000256" key="3">
    <source>
        <dbReference type="ARBA" id="ARBA00022796"/>
    </source>
</evidence>
<feature type="transmembrane region" description="Helical" evidence="6">
    <location>
        <begin position="394"/>
        <end position="412"/>
    </location>
</feature>
<evidence type="ECO:0000256" key="6">
    <source>
        <dbReference type="RuleBase" id="RU367022"/>
    </source>
</evidence>
<feature type="region of interest" description="Disordered" evidence="7">
    <location>
        <begin position="150"/>
        <end position="219"/>
    </location>
</feature>
<evidence type="ECO:0000256" key="4">
    <source>
        <dbReference type="ARBA" id="ARBA00022989"/>
    </source>
</evidence>
<keyword evidence="9" id="KW-1185">Reference proteome</keyword>
<protein>
    <recommendedName>
        <fullName evidence="6">Copper transport protein</fullName>
    </recommendedName>
</protein>
<comment type="similarity">
    <text evidence="1 6">Belongs to the copper transporter (Ctr) (TC 1.A.56) family. SLC31A subfamily.</text>
</comment>
<dbReference type="InterPro" id="IPR007274">
    <property type="entry name" value="Cop_transporter"/>
</dbReference>
<dbReference type="EMBL" id="JADXDR010000037">
    <property type="protein sequence ID" value="KAI7843530.1"/>
    <property type="molecule type" value="Genomic_DNA"/>
</dbReference>
<dbReference type="PANTHER" id="PTHR12483">
    <property type="entry name" value="SOLUTE CARRIER FAMILY 31 COPPER TRANSPORTERS"/>
    <property type="match status" value="1"/>
</dbReference>
<dbReference type="Pfam" id="PF04145">
    <property type="entry name" value="Ctr"/>
    <property type="match status" value="1"/>
</dbReference>
<dbReference type="GO" id="GO:0005375">
    <property type="term" value="F:copper ion transmembrane transporter activity"/>
    <property type="evidence" value="ECO:0007669"/>
    <property type="project" value="UniProtKB-UniRule"/>
</dbReference>
<evidence type="ECO:0000256" key="2">
    <source>
        <dbReference type="ARBA" id="ARBA00022692"/>
    </source>
</evidence>
<evidence type="ECO:0000313" key="8">
    <source>
        <dbReference type="EMBL" id="KAI7843530.1"/>
    </source>
</evidence>
<reference evidence="8" key="1">
    <citation type="submission" date="2020-11" db="EMBL/GenBank/DDBJ databases">
        <title>Chlorella ohadii genome sequencing and assembly.</title>
        <authorList>
            <person name="Murik O."/>
            <person name="Treves H."/>
            <person name="Kedem I."/>
            <person name="Shotland Y."/>
            <person name="Kaplan A."/>
        </authorList>
    </citation>
    <scope>NUCLEOTIDE SEQUENCE</scope>
    <source>
        <strain evidence="8">1</strain>
    </source>
</reference>
<feature type="region of interest" description="Disordered" evidence="7">
    <location>
        <begin position="288"/>
        <end position="322"/>
    </location>
</feature>
<organism evidence="8 9">
    <name type="scientific">Chlorella ohadii</name>
    <dbReference type="NCBI Taxonomy" id="2649997"/>
    <lineage>
        <taxon>Eukaryota</taxon>
        <taxon>Viridiplantae</taxon>
        <taxon>Chlorophyta</taxon>
        <taxon>core chlorophytes</taxon>
        <taxon>Trebouxiophyceae</taxon>
        <taxon>Chlorellales</taxon>
        <taxon>Chlorellaceae</taxon>
        <taxon>Chlorella clade</taxon>
        <taxon>Chlorella</taxon>
    </lineage>
</organism>
<dbReference type="Proteomes" id="UP001205105">
    <property type="component" value="Unassembled WGS sequence"/>
</dbReference>
<sequence>MTYLLLCAPGSKVAQCAEQPPLRQLKPPMQYYSAVQRLCNGTSDGGGDAAAASGAVANASLELELSSEDAAAVAAACRTCSAMSDDPSKVVVQATQANCPDPLGTLSTLCMLVGDAPSANASCASWEALCSSDAGAGFWGLCGGAAPAPAPAPAAAADDGRAMAASAPQESTGEASVKVPAAGAATGTKPAAGTPAPAPAASGSSSATTSGSGSSSPSGGGTVTFQKMYLHASMSAVILFKDWVPSSGGAYVASCLAIIALAVVVQALKALSQQTEARWEAQRRAGTFVDTSGSGSPTYGHALSRSSMDSQHGHEPRRSSAMSTVPMLRGMGSGAVRSSLSNGGDGAFAPAQQPLQFVTREELARNAQRALFTGATIFLDLMLMLVVMTFNLGLIISVTLGYMLGALAFGHLRERVMPAAAYAGDAKAAPTNPLFIVGSMQPTAEEAFDPLQLEQQRSLRQIHTQA</sequence>